<proteinExistence type="predicted"/>
<accession>A0A7W6J842</accession>
<feature type="domain" description="HTH cro/C1-type" evidence="1">
    <location>
        <begin position="5"/>
        <end position="47"/>
    </location>
</feature>
<dbReference type="InterPro" id="IPR001387">
    <property type="entry name" value="Cro/C1-type_HTH"/>
</dbReference>
<reference evidence="2 3" key="1">
    <citation type="submission" date="2020-08" db="EMBL/GenBank/DDBJ databases">
        <title>Genomic Encyclopedia of Type Strains, Phase IV (KMG-IV): sequencing the most valuable type-strain genomes for metagenomic binning, comparative biology and taxonomic classification.</title>
        <authorList>
            <person name="Goeker M."/>
        </authorList>
    </citation>
    <scope>NUCLEOTIDE SEQUENCE [LARGE SCALE GENOMIC DNA]</scope>
    <source>
        <strain evidence="2 3">DSM 29853</strain>
    </source>
</reference>
<dbReference type="Gene3D" id="1.10.260.40">
    <property type="entry name" value="lambda repressor-like DNA-binding domains"/>
    <property type="match status" value="1"/>
</dbReference>
<name>A0A7W6J842_9HYPH</name>
<dbReference type="Proteomes" id="UP000528286">
    <property type="component" value="Unassembled WGS sequence"/>
</dbReference>
<keyword evidence="3" id="KW-1185">Reference proteome</keyword>
<dbReference type="PROSITE" id="PS50943">
    <property type="entry name" value="HTH_CROC1"/>
    <property type="match status" value="1"/>
</dbReference>
<organism evidence="2 3">
    <name type="scientific">Gellertiella hungarica</name>
    <dbReference type="NCBI Taxonomy" id="1572859"/>
    <lineage>
        <taxon>Bacteria</taxon>
        <taxon>Pseudomonadati</taxon>
        <taxon>Pseudomonadota</taxon>
        <taxon>Alphaproteobacteria</taxon>
        <taxon>Hyphomicrobiales</taxon>
        <taxon>Rhizobiaceae</taxon>
        <taxon>Gellertiella</taxon>
    </lineage>
</organism>
<evidence type="ECO:0000313" key="3">
    <source>
        <dbReference type="Proteomes" id="UP000528286"/>
    </source>
</evidence>
<dbReference type="InterPro" id="IPR010982">
    <property type="entry name" value="Lambda_DNA-bd_dom_sf"/>
</dbReference>
<gene>
    <name evidence="2" type="ORF">GGR23_002850</name>
</gene>
<dbReference type="GO" id="GO:0003677">
    <property type="term" value="F:DNA binding"/>
    <property type="evidence" value="ECO:0007669"/>
    <property type="project" value="InterPro"/>
</dbReference>
<dbReference type="CDD" id="cd00093">
    <property type="entry name" value="HTH_XRE"/>
    <property type="match status" value="1"/>
</dbReference>
<dbReference type="EMBL" id="JACIEZ010000005">
    <property type="protein sequence ID" value="MBB4065643.1"/>
    <property type="molecule type" value="Genomic_DNA"/>
</dbReference>
<evidence type="ECO:0000313" key="2">
    <source>
        <dbReference type="EMBL" id="MBB4065643.1"/>
    </source>
</evidence>
<comment type="caution">
    <text evidence="2">The sequence shown here is derived from an EMBL/GenBank/DDBJ whole genome shotgun (WGS) entry which is preliminary data.</text>
</comment>
<protein>
    <submittedName>
        <fullName evidence="2">Transcriptional regulator with XRE-family HTH domain</fullName>
    </submittedName>
</protein>
<evidence type="ECO:0000259" key="1">
    <source>
        <dbReference type="PROSITE" id="PS50943"/>
    </source>
</evidence>
<dbReference type="AlphaFoldDB" id="A0A7W6J842"/>
<dbReference type="SUPFAM" id="SSF47413">
    <property type="entry name" value="lambda repressor-like DNA-binding domains"/>
    <property type="match status" value="1"/>
</dbReference>
<sequence length="144" mass="15269">MPLRKDMAALLGMPPDTLGTYERGVSEPGMALLATYHSRFGINLNWLLTGEGNPFHMAEAEPDDVVADTMIRLAAMAVDMHALLGLPLGPEKAAGIAAELYNELLAKGASPSDPEEVEAHLPALRLALRRRLEAGLTAALASNA</sequence>